<dbReference type="SUPFAM" id="SSF54928">
    <property type="entry name" value="RNA-binding domain, RBD"/>
    <property type="match status" value="1"/>
</dbReference>
<dbReference type="InterPro" id="IPR035979">
    <property type="entry name" value="RBD_domain_sf"/>
</dbReference>
<evidence type="ECO:0000259" key="3">
    <source>
        <dbReference type="Pfam" id="PF00076"/>
    </source>
</evidence>
<feature type="region of interest" description="Disordered" evidence="2">
    <location>
        <begin position="93"/>
        <end position="187"/>
    </location>
</feature>
<dbReference type="InterPro" id="IPR012677">
    <property type="entry name" value="Nucleotide-bd_a/b_plait_sf"/>
</dbReference>
<gene>
    <name evidence="4" type="ORF">Bathy04g04540</name>
</gene>
<feature type="compositionally biased region" description="Basic residues" evidence="2">
    <location>
        <begin position="163"/>
        <end position="179"/>
    </location>
</feature>
<dbReference type="InterPro" id="IPR000504">
    <property type="entry name" value="RRM_dom"/>
</dbReference>
<dbReference type="eggNOG" id="KOG0533">
    <property type="taxonomic scope" value="Eukaryota"/>
</dbReference>
<evidence type="ECO:0000256" key="2">
    <source>
        <dbReference type="SAM" id="MobiDB-lite"/>
    </source>
</evidence>
<dbReference type="PANTHER" id="PTHR19965">
    <property type="entry name" value="RNA AND EXPORT FACTOR BINDING PROTEIN"/>
    <property type="match status" value="1"/>
</dbReference>
<dbReference type="RefSeq" id="XP_007513644.1">
    <property type="nucleotide sequence ID" value="XM_007513582.1"/>
</dbReference>
<dbReference type="PANTHER" id="PTHR19965:SF35">
    <property type="entry name" value="RNA ANNEALING PROTEIN YRA1"/>
    <property type="match status" value="1"/>
</dbReference>
<dbReference type="Pfam" id="PF00076">
    <property type="entry name" value="RRM_1"/>
    <property type="match status" value="1"/>
</dbReference>
<evidence type="ECO:0000256" key="1">
    <source>
        <dbReference type="ARBA" id="ARBA00022884"/>
    </source>
</evidence>
<proteinExistence type="predicted"/>
<feature type="compositionally biased region" description="Gly residues" evidence="2">
    <location>
        <begin position="132"/>
        <end position="150"/>
    </location>
</feature>
<dbReference type="KEGG" id="bpg:Bathy04g04540"/>
<dbReference type="GO" id="GO:0003729">
    <property type="term" value="F:mRNA binding"/>
    <property type="evidence" value="ECO:0007669"/>
    <property type="project" value="TreeGrafter"/>
</dbReference>
<organism evidence="4 5">
    <name type="scientific">Bathycoccus prasinos</name>
    <dbReference type="NCBI Taxonomy" id="41875"/>
    <lineage>
        <taxon>Eukaryota</taxon>
        <taxon>Viridiplantae</taxon>
        <taxon>Chlorophyta</taxon>
        <taxon>Mamiellophyceae</taxon>
        <taxon>Mamiellales</taxon>
        <taxon>Bathycoccaceae</taxon>
        <taxon>Bathycoccus</taxon>
    </lineage>
</organism>
<dbReference type="AlphaFoldDB" id="K8EDV6"/>
<keyword evidence="1" id="KW-0694">RNA-binding</keyword>
<evidence type="ECO:0000313" key="4">
    <source>
        <dbReference type="EMBL" id="CCO16169.1"/>
    </source>
</evidence>
<feature type="compositionally biased region" description="Low complexity" evidence="2">
    <location>
        <begin position="116"/>
        <end position="131"/>
    </location>
</feature>
<feature type="domain" description="RRM" evidence="3">
    <location>
        <begin position="20"/>
        <end position="72"/>
    </location>
</feature>
<dbReference type="GO" id="GO:0006406">
    <property type="term" value="P:mRNA export from nucleus"/>
    <property type="evidence" value="ECO:0007669"/>
    <property type="project" value="TreeGrafter"/>
</dbReference>
<keyword evidence="5" id="KW-1185">Reference proteome</keyword>
<sequence>MDTNDFYLGFGYSEARAAADLFSTVARLKKSSLNYGPNGKSKGSGEVIFFNRADALAAMREYSGMKLDGRELQLEIIATSNVGLAPLPIQARLSGRGGPKAPQRMPVGRGIGGRVGPPMGNTGGRARSTGGRNAGGGRGGRGTGGRGRGGPQRMDVQQPKKQTAAKKKAKKPRKPKAKAAPKQPLTAEALDAGLDAYKAQAMES</sequence>
<dbReference type="OrthoDB" id="1049195at2759"/>
<dbReference type="Proteomes" id="UP000198341">
    <property type="component" value="Chromosome 4"/>
</dbReference>
<dbReference type="GO" id="GO:0005634">
    <property type="term" value="C:nucleus"/>
    <property type="evidence" value="ECO:0007669"/>
    <property type="project" value="TreeGrafter"/>
</dbReference>
<accession>K8EDV6</accession>
<dbReference type="Gene3D" id="3.30.70.330">
    <property type="match status" value="1"/>
</dbReference>
<dbReference type="GeneID" id="19016480"/>
<protein>
    <submittedName>
        <fullName evidence="4">THO complex subunit 4</fullName>
    </submittedName>
</protein>
<dbReference type="InterPro" id="IPR051229">
    <property type="entry name" value="ALYREF_mRNA_export"/>
</dbReference>
<reference evidence="4 5" key="1">
    <citation type="submission" date="2011-10" db="EMBL/GenBank/DDBJ databases">
        <authorList>
            <person name="Genoscope - CEA"/>
        </authorList>
    </citation>
    <scope>NUCLEOTIDE SEQUENCE [LARGE SCALE GENOMIC DNA]</scope>
    <source>
        <strain evidence="4 5">RCC 1105</strain>
    </source>
</reference>
<dbReference type="EMBL" id="FO082275">
    <property type="protein sequence ID" value="CCO16169.1"/>
    <property type="molecule type" value="Genomic_DNA"/>
</dbReference>
<dbReference type="STRING" id="41875.K8EDV6"/>
<evidence type="ECO:0000313" key="5">
    <source>
        <dbReference type="Proteomes" id="UP000198341"/>
    </source>
</evidence>
<name>K8EDV6_9CHLO</name>